<comment type="similarity">
    <text evidence="1 9">Belongs to the peptidase S11 family.</text>
</comment>
<keyword evidence="4" id="KW-0133">Cell shape</keyword>
<dbReference type="Gene3D" id="3.40.710.10">
    <property type="entry name" value="DD-peptidase/beta-lactamase superfamily"/>
    <property type="match status" value="1"/>
</dbReference>
<organism evidence="11 12">
    <name type="scientific">Oceanobacillus jordanicus</name>
    <dbReference type="NCBI Taxonomy" id="2867266"/>
    <lineage>
        <taxon>Bacteria</taxon>
        <taxon>Bacillati</taxon>
        <taxon>Bacillota</taxon>
        <taxon>Bacilli</taxon>
        <taxon>Bacillales</taxon>
        <taxon>Bacillaceae</taxon>
        <taxon>Oceanobacillus</taxon>
    </lineage>
</organism>
<evidence type="ECO:0000256" key="9">
    <source>
        <dbReference type="RuleBase" id="RU004016"/>
    </source>
</evidence>
<evidence type="ECO:0000259" key="10">
    <source>
        <dbReference type="Pfam" id="PF00768"/>
    </source>
</evidence>
<feature type="active site" description="Proton acceptor" evidence="7">
    <location>
        <position position="59"/>
    </location>
</feature>
<evidence type="ECO:0000256" key="6">
    <source>
        <dbReference type="ARBA" id="ARBA00023316"/>
    </source>
</evidence>
<keyword evidence="11" id="KW-0645">Protease</keyword>
<keyword evidence="2" id="KW-0732">Signal</keyword>
<dbReference type="GO" id="GO:0009252">
    <property type="term" value="P:peptidoglycan biosynthetic process"/>
    <property type="evidence" value="ECO:0007669"/>
    <property type="project" value="UniProtKB-KW"/>
</dbReference>
<name>A0AAW5B5I3_9BACI</name>
<keyword evidence="11" id="KW-0121">Carboxypeptidase</keyword>
<dbReference type="GO" id="GO:0071555">
    <property type="term" value="P:cell wall organization"/>
    <property type="evidence" value="ECO:0007669"/>
    <property type="project" value="UniProtKB-KW"/>
</dbReference>
<keyword evidence="5" id="KW-0573">Peptidoglycan synthesis</keyword>
<feature type="active site" description="Acyl-ester intermediate" evidence="7">
    <location>
        <position position="56"/>
    </location>
</feature>
<evidence type="ECO:0000313" key="11">
    <source>
        <dbReference type="EMBL" id="MCG3418803.1"/>
    </source>
</evidence>
<feature type="domain" description="Peptidase S11 D-alanyl-D-alanine carboxypeptidase A N-terminal" evidence="10">
    <location>
        <begin position="23"/>
        <end position="245"/>
    </location>
</feature>
<keyword evidence="12" id="KW-1185">Reference proteome</keyword>
<dbReference type="GO" id="GO:0006508">
    <property type="term" value="P:proteolysis"/>
    <property type="evidence" value="ECO:0007669"/>
    <property type="project" value="InterPro"/>
</dbReference>
<dbReference type="Pfam" id="PF00768">
    <property type="entry name" value="Peptidase_S11"/>
    <property type="match status" value="1"/>
</dbReference>
<evidence type="ECO:0000313" key="12">
    <source>
        <dbReference type="Proteomes" id="UP001199631"/>
    </source>
</evidence>
<feature type="binding site" evidence="8">
    <location>
        <position position="215"/>
    </location>
    <ligand>
        <name>substrate</name>
    </ligand>
</feature>
<dbReference type="AlphaFoldDB" id="A0AAW5B5I3"/>
<dbReference type="GO" id="GO:0008360">
    <property type="term" value="P:regulation of cell shape"/>
    <property type="evidence" value="ECO:0007669"/>
    <property type="project" value="UniProtKB-KW"/>
</dbReference>
<protein>
    <submittedName>
        <fullName evidence="11">D-alanyl-D-alanine carboxypeptidase</fullName>
    </submittedName>
</protein>
<reference evidence="11 12" key="1">
    <citation type="journal article" date="2022" name="Evol. Bioinform. Online">
        <title>Draft Genome Sequence of Oceanobacillus jordanicus Strain GSFE11, a Halotolerant Plant Growth-Promoting Bacterial Endophyte Isolated From the Jordan Valley.</title>
        <authorList>
            <person name="Alhindi T."/>
            <person name="Albdaiwi R."/>
        </authorList>
    </citation>
    <scope>NUCLEOTIDE SEQUENCE [LARGE SCALE GENOMIC DNA]</scope>
    <source>
        <strain evidence="11 12">GSFE11</strain>
    </source>
</reference>
<proteinExistence type="inferred from homology"/>
<keyword evidence="6" id="KW-0961">Cell wall biogenesis/degradation</keyword>
<comment type="caution">
    <text evidence="11">The sequence shown here is derived from an EMBL/GenBank/DDBJ whole genome shotgun (WGS) entry which is preliminary data.</text>
</comment>
<dbReference type="RefSeq" id="WP_238018952.1">
    <property type="nucleotide sequence ID" value="NZ_JAIFZM010000004.1"/>
</dbReference>
<accession>A0AAW5B5I3</accession>
<sequence length="366" mass="41240">MRFISILLIFFIIVFLYPIAGQAAPGVSANNAILIEQSTGRVLFEKKAHEKQSIASITKIMTAIVAIESGKMGEMAKTSRKAIHTEGSSIYLEQGEKMLVEDLVYGLMLRSGNDAAVVIGEHIGGSEEGFVHLMNEKAKWLGMTNTHFDNPHGLDSDTHYSTAYDMAILMQYAMDNEKFQEITGATSYLSKSRTYSWQNKNKLLTQLYEYCIGGKTGYTKKTGRTLVSSAEKDGMKLIAVTLNAPNDWQDHIGMFEWGFENYSLETIDDKGKAAYTLPDFEEPIVGHIASEIHFPLAKSERSLITQQNYILKDETKSEDNIIGKKVYYFNEDQIGEVFIYKEDEGKQRDNFFTSTLDIFQDIVGWP</sequence>
<evidence type="ECO:0000256" key="4">
    <source>
        <dbReference type="ARBA" id="ARBA00022960"/>
    </source>
</evidence>
<evidence type="ECO:0000256" key="7">
    <source>
        <dbReference type="PIRSR" id="PIRSR618044-1"/>
    </source>
</evidence>
<dbReference type="PANTHER" id="PTHR21581:SF33">
    <property type="entry name" value="D-ALANYL-D-ALANINE CARBOXYPEPTIDASE DACB"/>
    <property type="match status" value="1"/>
</dbReference>
<dbReference type="PANTHER" id="PTHR21581">
    <property type="entry name" value="D-ALANYL-D-ALANINE CARBOXYPEPTIDASE"/>
    <property type="match status" value="1"/>
</dbReference>
<dbReference type="Proteomes" id="UP001199631">
    <property type="component" value="Unassembled WGS sequence"/>
</dbReference>
<feature type="active site" evidence="7">
    <location>
        <position position="111"/>
    </location>
</feature>
<dbReference type="EMBL" id="JAIFZM010000004">
    <property type="protein sequence ID" value="MCG3418803.1"/>
    <property type="molecule type" value="Genomic_DNA"/>
</dbReference>
<dbReference type="PRINTS" id="PR00725">
    <property type="entry name" value="DADACBPTASE1"/>
</dbReference>
<keyword evidence="3" id="KW-0378">Hydrolase</keyword>
<evidence type="ECO:0000256" key="8">
    <source>
        <dbReference type="PIRSR" id="PIRSR618044-2"/>
    </source>
</evidence>
<evidence type="ECO:0000256" key="1">
    <source>
        <dbReference type="ARBA" id="ARBA00007164"/>
    </source>
</evidence>
<dbReference type="InterPro" id="IPR018044">
    <property type="entry name" value="Peptidase_S11"/>
</dbReference>
<evidence type="ECO:0000256" key="2">
    <source>
        <dbReference type="ARBA" id="ARBA00022729"/>
    </source>
</evidence>
<evidence type="ECO:0000256" key="3">
    <source>
        <dbReference type="ARBA" id="ARBA00022801"/>
    </source>
</evidence>
<evidence type="ECO:0000256" key="5">
    <source>
        <dbReference type="ARBA" id="ARBA00022984"/>
    </source>
</evidence>
<dbReference type="SUPFAM" id="SSF56601">
    <property type="entry name" value="beta-lactamase/transpeptidase-like"/>
    <property type="match status" value="1"/>
</dbReference>
<gene>
    <name evidence="11" type="ORF">K3T81_06555</name>
</gene>
<dbReference type="InterPro" id="IPR012338">
    <property type="entry name" value="Beta-lactam/transpept-like"/>
</dbReference>
<dbReference type="GO" id="GO:0009002">
    <property type="term" value="F:serine-type D-Ala-D-Ala carboxypeptidase activity"/>
    <property type="evidence" value="ECO:0007669"/>
    <property type="project" value="InterPro"/>
</dbReference>
<dbReference type="InterPro" id="IPR001967">
    <property type="entry name" value="Peptidase_S11_N"/>
</dbReference>